<dbReference type="Proteomes" id="UP000198620">
    <property type="component" value="Unassembled WGS sequence"/>
</dbReference>
<accession>A0A1H7ISS5</accession>
<gene>
    <name evidence="1" type="ORF">SAMN05216387_102272</name>
</gene>
<keyword evidence="2" id="KW-1185">Reference proteome</keyword>
<dbReference type="EMBL" id="FOBH01000002">
    <property type="protein sequence ID" value="SEK64962.1"/>
    <property type="molecule type" value="Genomic_DNA"/>
</dbReference>
<protein>
    <submittedName>
        <fullName evidence="1">Uncharacterized protein</fullName>
    </submittedName>
</protein>
<dbReference type="AlphaFoldDB" id="A0A1H7ISS5"/>
<evidence type="ECO:0000313" key="1">
    <source>
        <dbReference type="EMBL" id="SEK64962.1"/>
    </source>
</evidence>
<evidence type="ECO:0000313" key="2">
    <source>
        <dbReference type="Proteomes" id="UP000198620"/>
    </source>
</evidence>
<name>A0A1H7ISS5_9PROT</name>
<organism evidence="1 2">
    <name type="scientific">Nitrosovibrio tenuis</name>
    <dbReference type="NCBI Taxonomy" id="1233"/>
    <lineage>
        <taxon>Bacteria</taxon>
        <taxon>Pseudomonadati</taxon>
        <taxon>Pseudomonadota</taxon>
        <taxon>Betaproteobacteria</taxon>
        <taxon>Nitrosomonadales</taxon>
        <taxon>Nitrosomonadaceae</taxon>
        <taxon>Nitrosovibrio</taxon>
    </lineage>
</organism>
<reference evidence="1 2" key="1">
    <citation type="submission" date="2016-10" db="EMBL/GenBank/DDBJ databases">
        <authorList>
            <person name="de Groot N.N."/>
        </authorList>
    </citation>
    <scope>NUCLEOTIDE SEQUENCE [LARGE SCALE GENOMIC DNA]</scope>
    <source>
        <strain evidence="1 2">Nv1</strain>
    </source>
</reference>
<sequence length="81" mass="9363">MHAAIYGRSIGFKYIDTHLIIIHNDGIKGQNKIDRTRKSAVSLQKMKILFNRDISGWCCTLLARKVQYPTAEYHFDRPSPN</sequence>
<dbReference type="STRING" id="1233.SAMN05216387_102272"/>
<proteinExistence type="predicted"/>